<dbReference type="Pfam" id="PF03473">
    <property type="entry name" value="MOSC"/>
    <property type="match status" value="1"/>
</dbReference>
<protein>
    <recommendedName>
        <fullName evidence="1">MOSC domain-containing protein</fullName>
    </recommendedName>
</protein>
<dbReference type="Proteomes" id="UP001234989">
    <property type="component" value="Chromosome 2"/>
</dbReference>
<dbReference type="GO" id="GO:0030170">
    <property type="term" value="F:pyridoxal phosphate binding"/>
    <property type="evidence" value="ECO:0007669"/>
    <property type="project" value="InterPro"/>
</dbReference>
<evidence type="ECO:0000313" key="2">
    <source>
        <dbReference type="EMBL" id="WMV16426.1"/>
    </source>
</evidence>
<sequence>MAEVIGAPAAQVKSIFVYPIKSCRGISVSQAPITSTGFRWDRQWLVVNSKGRAYTQRVEPKLALVEVALPTEAFSEGWEPNNDSYLVIRAPGMDPLNIPLSNPSVVSDGVSVWEWSGSALDEGAEAAMWFSTHLGKPSRLVRFSEERHPLNLNNIIKQLNKDESVKEMRVVDPNYAQGYNVMFSDGYPYLVLSQGSLNALNSLLKEPVPVNRFRPNVLVDGCEPFAEDLWKEIRINKLTFEGVKLCSRCKVPTINQETAIAGSEPTETLLQFRSDKALRPNKKQQGKVYFGQNMVCSDALSRGKGKIVKVGDPVYVHKAVPSSAEAPA</sequence>
<reference evidence="2" key="1">
    <citation type="submission" date="2023-08" db="EMBL/GenBank/DDBJ databases">
        <title>A de novo genome assembly of Solanum verrucosum Schlechtendal, a Mexican diploid species geographically isolated from the other diploid A-genome species in potato relatives.</title>
        <authorList>
            <person name="Hosaka K."/>
        </authorList>
    </citation>
    <scope>NUCLEOTIDE SEQUENCE</scope>
    <source>
        <tissue evidence="2">Young leaves</tissue>
    </source>
</reference>
<gene>
    <name evidence="2" type="ORF">MTR67_009811</name>
</gene>
<dbReference type="AlphaFoldDB" id="A0AAF0Q409"/>
<dbReference type="PANTHER" id="PTHR14237">
    <property type="entry name" value="MOLYBDOPTERIN COFACTOR SULFURASE MOSC"/>
    <property type="match status" value="1"/>
</dbReference>
<name>A0AAF0Q409_SOLVR</name>
<dbReference type="GO" id="GO:0032787">
    <property type="term" value="P:monocarboxylic acid metabolic process"/>
    <property type="evidence" value="ECO:0007669"/>
    <property type="project" value="UniProtKB-ARBA"/>
</dbReference>
<dbReference type="SUPFAM" id="SSF50800">
    <property type="entry name" value="PK beta-barrel domain-like"/>
    <property type="match status" value="1"/>
</dbReference>
<evidence type="ECO:0000313" key="3">
    <source>
        <dbReference type="Proteomes" id="UP001234989"/>
    </source>
</evidence>
<dbReference type="Pfam" id="PF03476">
    <property type="entry name" value="MOSC_N"/>
    <property type="match status" value="1"/>
</dbReference>
<feature type="domain" description="MOSC" evidence="1">
    <location>
        <begin position="141"/>
        <end position="317"/>
    </location>
</feature>
<dbReference type="GO" id="GO:0003824">
    <property type="term" value="F:catalytic activity"/>
    <property type="evidence" value="ECO:0007669"/>
    <property type="project" value="InterPro"/>
</dbReference>
<dbReference type="EMBL" id="CP133613">
    <property type="protein sequence ID" value="WMV16426.1"/>
    <property type="molecule type" value="Genomic_DNA"/>
</dbReference>
<dbReference type="SUPFAM" id="SSF141673">
    <property type="entry name" value="MOSC N-terminal domain-like"/>
    <property type="match status" value="1"/>
</dbReference>
<proteinExistence type="predicted"/>
<keyword evidence="3" id="KW-1185">Reference proteome</keyword>
<organism evidence="2 3">
    <name type="scientific">Solanum verrucosum</name>
    <dbReference type="NCBI Taxonomy" id="315347"/>
    <lineage>
        <taxon>Eukaryota</taxon>
        <taxon>Viridiplantae</taxon>
        <taxon>Streptophyta</taxon>
        <taxon>Embryophyta</taxon>
        <taxon>Tracheophyta</taxon>
        <taxon>Spermatophyta</taxon>
        <taxon>Magnoliopsida</taxon>
        <taxon>eudicotyledons</taxon>
        <taxon>Gunneridae</taxon>
        <taxon>Pentapetalae</taxon>
        <taxon>asterids</taxon>
        <taxon>lamiids</taxon>
        <taxon>Solanales</taxon>
        <taxon>Solanaceae</taxon>
        <taxon>Solanoideae</taxon>
        <taxon>Solaneae</taxon>
        <taxon>Solanum</taxon>
    </lineage>
</organism>
<dbReference type="InterPro" id="IPR005302">
    <property type="entry name" value="MoCF_Sase_C"/>
</dbReference>
<dbReference type="PROSITE" id="PS51340">
    <property type="entry name" value="MOSC"/>
    <property type="match status" value="1"/>
</dbReference>
<dbReference type="InterPro" id="IPR011037">
    <property type="entry name" value="Pyrv_Knase-like_insert_dom_sf"/>
</dbReference>
<dbReference type="PANTHER" id="PTHR14237:SF19">
    <property type="entry name" value="MITOCHONDRIAL AMIDOXIME REDUCING COMPONENT 1"/>
    <property type="match status" value="1"/>
</dbReference>
<dbReference type="InterPro" id="IPR005303">
    <property type="entry name" value="MOCOS_middle"/>
</dbReference>
<accession>A0AAF0Q409</accession>
<dbReference type="GO" id="GO:0030151">
    <property type="term" value="F:molybdenum ion binding"/>
    <property type="evidence" value="ECO:0007669"/>
    <property type="project" value="InterPro"/>
</dbReference>
<evidence type="ECO:0000259" key="1">
    <source>
        <dbReference type="PROSITE" id="PS51340"/>
    </source>
</evidence>